<dbReference type="InterPro" id="IPR036390">
    <property type="entry name" value="WH_DNA-bd_sf"/>
</dbReference>
<accession>A0A2K8MN64</accession>
<feature type="region of interest" description="Disordered" evidence="1">
    <location>
        <begin position="175"/>
        <end position="199"/>
    </location>
</feature>
<sequence length="317" mass="33921">MARLTMLPESSGDGYASAAAIALVIADSPEAAAEALEALELAGGKARKPVSFAEASADLSNYDGLDLILIEAAGAPEALLDIVLARVDTMARERSLGVVATVLPEQIDVAAAQLLGPHSQILCRPARAERISAIAAARWHARGVMDDVNREAESVRLRRLSEEVARIAETLARLTRSEDSEPRAGVRDRGSGYRGPEAGPPVEIAAAEIRAVIRARRMRAQFFADELFADPAWDMLLDLFAAQLERRQVSVSSLCIAAAVPPTTALRWIGTLHDAGLFERQADPADRRRAYIGLSPKGIEGMRSYASAVKRAGLPLV</sequence>
<dbReference type="InterPro" id="IPR036388">
    <property type="entry name" value="WH-like_DNA-bd_sf"/>
</dbReference>
<dbReference type="EMBL" id="CP024923">
    <property type="protein sequence ID" value="ATY33379.1"/>
    <property type="molecule type" value="Genomic_DNA"/>
</dbReference>
<evidence type="ECO:0000256" key="1">
    <source>
        <dbReference type="SAM" id="MobiDB-lite"/>
    </source>
</evidence>
<dbReference type="Pfam" id="PF13463">
    <property type="entry name" value="HTH_27"/>
    <property type="match status" value="1"/>
</dbReference>
<feature type="compositionally biased region" description="Basic and acidic residues" evidence="1">
    <location>
        <begin position="175"/>
        <end position="191"/>
    </location>
</feature>
<feature type="domain" description="HTH marR-type" evidence="2">
    <location>
        <begin position="245"/>
        <end position="298"/>
    </location>
</feature>
<organism evidence="3 4">
    <name type="scientific">Sphingomonas psychrotolerans</name>
    <dbReference type="NCBI Taxonomy" id="1327635"/>
    <lineage>
        <taxon>Bacteria</taxon>
        <taxon>Pseudomonadati</taxon>
        <taxon>Pseudomonadota</taxon>
        <taxon>Alphaproteobacteria</taxon>
        <taxon>Sphingomonadales</taxon>
        <taxon>Sphingomonadaceae</taxon>
        <taxon>Sphingomonas</taxon>
    </lineage>
</organism>
<evidence type="ECO:0000259" key="2">
    <source>
        <dbReference type="Pfam" id="PF13463"/>
    </source>
</evidence>
<proteinExistence type="predicted"/>
<reference evidence="3 4" key="1">
    <citation type="submission" date="2017-11" db="EMBL/GenBank/DDBJ databases">
        <title>Complete genome sequence of Sphingomonas sp. Strain Cra20, a psychrotolerant potential plant growth promoting rhizobacteria.</title>
        <authorList>
            <person name="Luo Y."/>
        </authorList>
    </citation>
    <scope>NUCLEOTIDE SEQUENCE [LARGE SCALE GENOMIC DNA]</scope>
    <source>
        <strain evidence="3 4">Cra20</strain>
    </source>
</reference>
<evidence type="ECO:0000313" key="3">
    <source>
        <dbReference type="EMBL" id="ATY33379.1"/>
    </source>
</evidence>
<dbReference type="SUPFAM" id="SSF46785">
    <property type="entry name" value="Winged helix' DNA-binding domain"/>
    <property type="match status" value="1"/>
</dbReference>
<dbReference type="RefSeq" id="WP_100283183.1">
    <property type="nucleotide sequence ID" value="NZ_CP024923.1"/>
</dbReference>
<dbReference type="Proteomes" id="UP000229081">
    <property type="component" value="Chromosome"/>
</dbReference>
<dbReference type="GO" id="GO:0003700">
    <property type="term" value="F:DNA-binding transcription factor activity"/>
    <property type="evidence" value="ECO:0007669"/>
    <property type="project" value="InterPro"/>
</dbReference>
<gene>
    <name evidence="3" type="ORF">CVN68_16575</name>
</gene>
<evidence type="ECO:0000313" key="4">
    <source>
        <dbReference type="Proteomes" id="UP000229081"/>
    </source>
</evidence>
<dbReference type="OrthoDB" id="7594920at2"/>
<name>A0A2K8MN64_9SPHN</name>
<keyword evidence="4" id="KW-1185">Reference proteome</keyword>
<protein>
    <recommendedName>
        <fullName evidence="2">HTH marR-type domain-containing protein</fullName>
    </recommendedName>
</protein>
<dbReference type="AlphaFoldDB" id="A0A2K8MN64"/>
<dbReference type="Gene3D" id="1.10.10.10">
    <property type="entry name" value="Winged helix-like DNA-binding domain superfamily/Winged helix DNA-binding domain"/>
    <property type="match status" value="1"/>
</dbReference>
<dbReference type="InterPro" id="IPR000835">
    <property type="entry name" value="HTH_MarR-typ"/>
</dbReference>
<dbReference type="KEGG" id="sphc:CVN68_16575"/>